<name>A0A8H4VM87_9AGAR</name>
<dbReference type="AlphaFoldDB" id="A0A8H4VM87"/>
<keyword evidence="2" id="KW-1185">Reference proteome</keyword>
<sequence length="519" mass="59597">METTLADLLRKKHAKELERQAIDNEITKIHLTYSSIANNKSKILSLPLETTAAIFQFLCRSGDSADYIEVLSHVCHSWRALALSRAEYWEDFFSTGETNSQVNRLHVYLERSKDRPFNFAVRVGQRYPVIIEKLLEVAVEHIHRLRHLSVVSEDYTWTGTEFIKKLHAMSAPRLELIQISINAITNGADHVRQTKFLGGQADNLTTLYLDATWIADASWLQEFPNIKTIQIHTNSGLTSVLAPRLPTETLTRLFQCPNLENLSAAGLRFENFVNFPIIKTKAAKLKNLRCSDGSMLEFILRSVDAPKLELFIAQRLTFHDGIRIPSPDDLEQPLFPSLHTVALTDCSIMPDYPSSGTEVVLTFTKATNNAKHVYLTSCHQTNIEEWLFYEMVEEFKRKNIIVYPNMEQLYCAFTRAPFGGGASYTDYTTILKSRTDSLKKHCTLHLYDHEVESWKIGDPESWKVMEDRGYYRRIDPEYPDGVDLVPWPPRAAQLERDGWMSYGEHLSLCEELDDDLERE</sequence>
<dbReference type="Gene3D" id="3.80.10.10">
    <property type="entry name" value="Ribonuclease Inhibitor"/>
    <property type="match status" value="1"/>
</dbReference>
<reference evidence="1 2" key="1">
    <citation type="submission" date="2019-12" db="EMBL/GenBank/DDBJ databases">
        <authorList>
            <person name="Floudas D."/>
            <person name="Bentzer J."/>
            <person name="Ahren D."/>
            <person name="Johansson T."/>
            <person name="Persson P."/>
            <person name="Tunlid A."/>
        </authorList>
    </citation>
    <scope>NUCLEOTIDE SEQUENCE [LARGE SCALE GENOMIC DNA]</scope>
    <source>
        <strain evidence="1 2">CBS 102.39</strain>
    </source>
</reference>
<gene>
    <name evidence="1" type="ORF">D9613_003459</name>
</gene>
<protein>
    <recommendedName>
        <fullName evidence="3">F-box domain-containing protein</fullName>
    </recommendedName>
</protein>
<dbReference type="EMBL" id="JAACJL010000044">
    <property type="protein sequence ID" value="KAF4615118.1"/>
    <property type="molecule type" value="Genomic_DNA"/>
</dbReference>
<comment type="caution">
    <text evidence="1">The sequence shown here is derived from an EMBL/GenBank/DDBJ whole genome shotgun (WGS) entry which is preliminary data.</text>
</comment>
<dbReference type="SUPFAM" id="SSF81383">
    <property type="entry name" value="F-box domain"/>
    <property type="match status" value="1"/>
</dbReference>
<accession>A0A8H4VM87</accession>
<dbReference type="SUPFAM" id="SSF52058">
    <property type="entry name" value="L domain-like"/>
    <property type="match status" value="1"/>
</dbReference>
<organism evidence="1 2">
    <name type="scientific">Agrocybe pediades</name>
    <dbReference type="NCBI Taxonomy" id="84607"/>
    <lineage>
        <taxon>Eukaryota</taxon>
        <taxon>Fungi</taxon>
        <taxon>Dikarya</taxon>
        <taxon>Basidiomycota</taxon>
        <taxon>Agaricomycotina</taxon>
        <taxon>Agaricomycetes</taxon>
        <taxon>Agaricomycetidae</taxon>
        <taxon>Agaricales</taxon>
        <taxon>Agaricineae</taxon>
        <taxon>Strophariaceae</taxon>
        <taxon>Agrocybe</taxon>
    </lineage>
</organism>
<proteinExistence type="predicted"/>
<dbReference type="InterPro" id="IPR036047">
    <property type="entry name" value="F-box-like_dom_sf"/>
</dbReference>
<evidence type="ECO:0000313" key="2">
    <source>
        <dbReference type="Proteomes" id="UP000521872"/>
    </source>
</evidence>
<evidence type="ECO:0000313" key="1">
    <source>
        <dbReference type="EMBL" id="KAF4615118.1"/>
    </source>
</evidence>
<dbReference type="Proteomes" id="UP000521872">
    <property type="component" value="Unassembled WGS sequence"/>
</dbReference>
<evidence type="ECO:0008006" key="3">
    <source>
        <dbReference type="Google" id="ProtNLM"/>
    </source>
</evidence>
<dbReference type="InterPro" id="IPR032675">
    <property type="entry name" value="LRR_dom_sf"/>
</dbReference>